<dbReference type="SUPFAM" id="SSF57667">
    <property type="entry name" value="beta-beta-alpha zinc fingers"/>
    <property type="match status" value="1"/>
</dbReference>
<name>A0ABQ9JVV7_9CUCU</name>
<proteinExistence type="predicted"/>
<dbReference type="InterPro" id="IPR036236">
    <property type="entry name" value="Znf_C2H2_sf"/>
</dbReference>
<dbReference type="SMART" id="SM00451">
    <property type="entry name" value="ZnF_U1"/>
    <property type="match status" value="2"/>
</dbReference>
<sequence>MYNQTTVDCVLCGKREIHRNDWNDHIRGHRHESKLKTQNVEQLEKDEANNVSCICCNRNFTDPSFYRIHLGTKTHRRNMKRLDGKTYIIFFRDVIDIVQTDSVPITPTVSRLVKKGRKLGINEGDGLPEIIRKKYKTRNVKTDDLEYKGYIYTLAAFLSMRLALNQKVVDFMISVNDKDWGAFGDVVIRVIRKDRTILYAIQCKKFNQSVKQINCIEETKLNIKKQYDYIATLKNNGKDYSLTKFVIFTAYSTSSNFRKTFTLSSEVLNKWKTNTDTDTNTDTYIDNDGTVELKPLTTKNDVNVTSDPENVFCFVLADKVKCQLPYVFLYTGQKVFPFMINQLLKSKFDNNPDISKDYLKYVEQWGDGKLGGNYKLRKADVILKVGEILLNPFVVSPKKIQSQHDCFDIWNSVVDAVDLTVVKNNKFIISKICQPLNKKIEDTLSTNIDSVTKSVNLNPGGVSILNTISEPIKSYLFEVVQDKPHTEIPLHLIYNVFWKAEKNTFVVKYRRSGGM</sequence>
<gene>
    <name evidence="2" type="ORF">NQ317_000416</name>
</gene>
<evidence type="ECO:0000313" key="2">
    <source>
        <dbReference type="EMBL" id="KAJ8982458.1"/>
    </source>
</evidence>
<organism evidence="2 3">
    <name type="scientific">Molorchus minor</name>
    <dbReference type="NCBI Taxonomy" id="1323400"/>
    <lineage>
        <taxon>Eukaryota</taxon>
        <taxon>Metazoa</taxon>
        <taxon>Ecdysozoa</taxon>
        <taxon>Arthropoda</taxon>
        <taxon>Hexapoda</taxon>
        <taxon>Insecta</taxon>
        <taxon>Pterygota</taxon>
        <taxon>Neoptera</taxon>
        <taxon>Endopterygota</taxon>
        <taxon>Coleoptera</taxon>
        <taxon>Polyphaga</taxon>
        <taxon>Cucujiformia</taxon>
        <taxon>Chrysomeloidea</taxon>
        <taxon>Cerambycidae</taxon>
        <taxon>Lamiinae</taxon>
        <taxon>Monochamini</taxon>
        <taxon>Molorchus</taxon>
    </lineage>
</organism>
<comment type="caution">
    <text evidence="2">The sequence shown here is derived from an EMBL/GenBank/DDBJ whole genome shotgun (WGS) entry which is preliminary data.</text>
</comment>
<reference evidence="2" key="1">
    <citation type="journal article" date="2023" name="Insect Mol. Biol.">
        <title>Genome sequencing provides insights into the evolution of gene families encoding plant cell wall-degrading enzymes in longhorned beetles.</title>
        <authorList>
            <person name="Shin N.R."/>
            <person name="Okamura Y."/>
            <person name="Kirsch R."/>
            <person name="Pauchet Y."/>
        </authorList>
    </citation>
    <scope>NUCLEOTIDE SEQUENCE</scope>
    <source>
        <strain evidence="2">MMC_N1</strain>
    </source>
</reference>
<dbReference type="InterPro" id="IPR013087">
    <property type="entry name" value="Znf_C2H2_type"/>
</dbReference>
<protein>
    <recommendedName>
        <fullName evidence="1">C2H2-type domain-containing protein</fullName>
    </recommendedName>
</protein>
<keyword evidence="3" id="KW-1185">Reference proteome</keyword>
<dbReference type="PROSITE" id="PS00028">
    <property type="entry name" value="ZINC_FINGER_C2H2_1"/>
    <property type="match status" value="1"/>
</dbReference>
<accession>A0ABQ9JVV7</accession>
<feature type="domain" description="C2H2-type" evidence="1">
    <location>
        <begin position="53"/>
        <end position="75"/>
    </location>
</feature>
<dbReference type="InterPro" id="IPR003604">
    <property type="entry name" value="Matrin/U1-like-C_Znf_C2H2"/>
</dbReference>
<dbReference type="Proteomes" id="UP001162164">
    <property type="component" value="Unassembled WGS sequence"/>
</dbReference>
<evidence type="ECO:0000259" key="1">
    <source>
        <dbReference type="PROSITE" id="PS00028"/>
    </source>
</evidence>
<dbReference type="EMBL" id="JAPWTJ010000122">
    <property type="protein sequence ID" value="KAJ8982458.1"/>
    <property type="molecule type" value="Genomic_DNA"/>
</dbReference>
<evidence type="ECO:0000313" key="3">
    <source>
        <dbReference type="Proteomes" id="UP001162164"/>
    </source>
</evidence>